<dbReference type="eggNOG" id="COG2370">
    <property type="taxonomic scope" value="Bacteria"/>
</dbReference>
<dbReference type="Pfam" id="PF13795">
    <property type="entry name" value="HupE_UreJ_2"/>
    <property type="match status" value="1"/>
</dbReference>
<reference evidence="2 3" key="1">
    <citation type="journal article" date="2012" name="J. Bacteriol.">
        <title>Draft Genome Sequence of Novosphingobium nitrogenifigens Y88T.</title>
        <authorList>
            <person name="Strabala T.J."/>
            <person name="Macdonald L."/>
            <person name="Liu V."/>
            <person name="Smit A.M."/>
        </authorList>
    </citation>
    <scope>NUCLEOTIDE SEQUENCE [LARGE SCALE GENOMIC DNA]</scope>
    <source>
        <strain evidence="2 3">DSM 19370</strain>
    </source>
</reference>
<feature type="transmembrane region" description="Helical" evidence="1">
    <location>
        <begin position="247"/>
        <end position="265"/>
    </location>
</feature>
<evidence type="ECO:0000313" key="2">
    <source>
        <dbReference type="EMBL" id="EGD60611.1"/>
    </source>
</evidence>
<dbReference type="HOGENOM" id="CLU_043645_0_0_5"/>
<dbReference type="EMBL" id="AEWJ01000017">
    <property type="protein sequence ID" value="EGD60611.1"/>
    <property type="molecule type" value="Genomic_DNA"/>
</dbReference>
<accession>F1Z454</accession>
<keyword evidence="1" id="KW-0472">Membrane</keyword>
<feature type="transmembrane region" description="Helical" evidence="1">
    <location>
        <begin position="277"/>
        <end position="298"/>
    </location>
</feature>
<name>F1Z454_9SPHN</name>
<evidence type="ECO:0000313" key="3">
    <source>
        <dbReference type="Proteomes" id="UP000004728"/>
    </source>
</evidence>
<evidence type="ECO:0000256" key="1">
    <source>
        <dbReference type="SAM" id="Phobius"/>
    </source>
</evidence>
<keyword evidence="1" id="KW-1133">Transmembrane helix</keyword>
<proteinExistence type="predicted"/>
<dbReference type="AlphaFoldDB" id="F1Z454"/>
<organism evidence="2 3">
    <name type="scientific">Novosphingobium nitrogenifigens DSM 19370</name>
    <dbReference type="NCBI Taxonomy" id="983920"/>
    <lineage>
        <taxon>Bacteria</taxon>
        <taxon>Pseudomonadati</taxon>
        <taxon>Pseudomonadota</taxon>
        <taxon>Alphaproteobacteria</taxon>
        <taxon>Sphingomonadales</taxon>
        <taxon>Sphingomonadaceae</taxon>
        <taxon>Novosphingobium</taxon>
    </lineage>
</organism>
<dbReference type="InterPro" id="IPR032809">
    <property type="entry name" value="Put_HupE_UreJ"/>
</dbReference>
<keyword evidence="1" id="KW-0812">Transmembrane</keyword>
<dbReference type="Proteomes" id="UP000004728">
    <property type="component" value="Unassembled WGS sequence"/>
</dbReference>
<dbReference type="STRING" id="983920.Y88_2724"/>
<evidence type="ECO:0008006" key="4">
    <source>
        <dbReference type="Google" id="ProtNLM"/>
    </source>
</evidence>
<sequence>MAHEVGMTKWWVLALLAWLGLGGAAHADIFFSEDIALMRGEAANSYELAVTLPESIAEPAPVVLPAGCRQTALIRQPDGARVHYAISFACAHAFRADDVIRTPWKADGARYTSNVSSDPIDDQVERSLAGTGEGIVIPVGETAAGTRPLGEIAVDYLRQGMWHIWLGWDHLCFVSCLALLARGRGLLSLVTAFTVGHSISLALAFFDVVRAPIPPVEAGIALSIVFMAREALQVLEGHSHPSFRRNMAVVAGFGLLHGLGFATALRELGVAPGERAGALVFFNLGVEIGQLVFVAALLAMLAGLRQIPRKVRGRPFEQAARIAMLYGVGIVGAWWVFDRVLAFGSA</sequence>
<protein>
    <recommendedName>
        <fullName evidence="4">HupE/UreJ family protein</fullName>
    </recommendedName>
</protein>
<keyword evidence="3" id="KW-1185">Reference proteome</keyword>
<comment type="caution">
    <text evidence="2">The sequence shown here is derived from an EMBL/GenBank/DDBJ whole genome shotgun (WGS) entry which is preliminary data.</text>
</comment>
<feature type="transmembrane region" description="Helical" evidence="1">
    <location>
        <begin position="319"/>
        <end position="337"/>
    </location>
</feature>
<dbReference type="InParanoid" id="F1Z454"/>
<gene>
    <name evidence="2" type="ORF">Y88_2724</name>
</gene>